<accession>A0A5B2Z909</accession>
<dbReference type="AlphaFoldDB" id="A0A5B2Z909"/>
<reference evidence="2 3" key="1">
    <citation type="submission" date="2019-09" db="EMBL/GenBank/DDBJ databases">
        <title>Arenimonas chukotkensis sp. nov., a bacterium isolated from Chukotka hot spring, Arctic region, Russia.</title>
        <authorList>
            <person name="Zayulina K.S."/>
            <person name="Prokofeva M.I."/>
            <person name="Elcheninov A.G."/>
            <person name="Novikov A."/>
            <person name="Kochetkova T.V."/>
            <person name="Kublanov I.V."/>
        </authorList>
    </citation>
    <scope>NUCLEOTIDE SEQUENCE [LARGE SCALE GENOMIC DNA]</scope>
    <source>
        <strain evidence="2 3">3729k</strain>
    </source>
</reference>
<gene>
    <name evidence="2" type="ORF">F0415_12080</name>
</gene>
<evidence type="ECO:0000256" key="1">
    <source>
        <dbReference type="SAM" id="SignalP"/>
    </source>
</evidence>
<evidence type="ECO:0000313" key="2">
    <source>
        <dbReference type="EMBL" id="KAA2283691.1"/>
    </source>
</evidence>
<dbReference type="Proteomes" id="UP000322165">
    <property type="component" value="Unassembled WGS sequence"/>
</dbReference>
<reference evidence="2 3" key="2">
    <citation type="submission" date="2019-09" db="EMBL/GenBank/DDBJ databases">
        <authorList>
            <person name="Mazur A."/>
        </authorList>
    </citation>
    <scope>NUCLEOTIDE SEQUENCE [LARGE SCALE GENOMIC DNA]</scope>
    <source>
        <strain evidence="2 3">3729k</strain>
    </source>
</reference>
<organism evidence="2 3">
    <name type="scientific">Arenimonas fontis</name>
    <dbReference type="NCBI Taxonomy" id="2608255"/>
    <lineage>
        <taxon>Bacteria</taxon>
        <taxon>Pseudomonadati</taxon>
        <taxon>Pseudomonadota</taxon>
        <taxon>Gammaproteobacteria</taxon>
        <taxon>Lysobacterales</taxon>
        <taxon>Lysobacteraceae</taxon>
        <taxon>Arenimonas</taxon>
    </lineage>
</organism>
<feature type="chain" id="PRO_5022945088" evidence="1">
    <location>
        <begin position="20"/>
        <end position="377"/>
    </location>
</feature>
<name>A0A5B2Z909_9GAMM</name>
<comment type="caution">
    <text evidence="2">The sequence shown here is derived from an EMBL/GenBank/DDBJ whole genome shotgun (WGS) entry which is preliminary data.</text>
</comment>
<dbReference type="RefSeq" id="WP_149861479.1">
    <property type="nucleotide sequence ID" value="NZ_VUOD01000015.1"/>
</dbReference>
<keyword evidence="1" id="KW-0732">Signal</keyword>
<feature type="signal peptide" evidence="1">
    <location>
        <begin position="1"/>
        <end position="19"/>
    </location>
</feature>
<protein>
    <submittedName>
        <fullName evidence="2">Uncharacterized protein</fullName>
    </submittedName>
</protein>
<proteinExistence type="predicted"/>
<dbReference type="EMBL" id="VUOD01000015">
    <property type="protein sequence ID" value="KAA2283691.1"/>
    <property type="molecule type" value="Genomic_DNA"/>
</dbReference>
<evidence type="ECO:0000313" key="3">
    <source>
        <dbReference type="Proteomes" id="UP000322165"/>
    </source>
</evidence>
<sequence>MFLSTMSLAAVLAVVPAVGAPAPAPSAATEVVAAAELNTLLGAVRIPFAFSERSRKASIGKNAGISASETIELEVLDGPRAGQVLEVSTTYILPQGLDANLVRPIARRIQEDIAANGQTKTIRPLQRDGFEFTLADTRMEFDGKSSRMARVVGVVNGAIVNTVIIDPTDGEAAPDLVEALATVRIDFAGLLRTRQRLDEETGRLVVDGKLRTAIGDLAEPHGVGALAALVIAYRDGEGRLHGVTQQFGFFKQGFWTQQRMGLSVSCDLSPDADRLAELRDPLSGKDGVTVVSRDSGLPLGGLQAERILARRENRDGSVSEVTHWYASDGEAAYALRIERVNGRALQRDLERQLSGLSLSCRPESGLGAPVTGDVAGR</sequence>
<keyword evidence="3" id="KW-1185">Reference proteome</keyword>